<name>A0A917DK85_9MICO</name>
<evidence type="ECO:0000256" key="4">
    <source>
        <dbReference type="SAM" id="MobiDB-lite"/>
    </source>
</evidence>
<keyword evidence="7" id="KW-1185">Reference proteome</keyword>
<evidence type="ECO:0000256" key="3">
    <source>
        <dbReference type="ARBA" id="ARBA00023163"/>
    </source>
</evidence>
<dbReference type="InterPro" id="IPR036390">
    <property type="entry name" value="WH_DNA-bd_sf"/>
</dbReference>
<reference evidence="6" key="1">
    <citation type="journal article" date="2014" name="Int. J. Syst. Evol. Microbiol.">
        <title>Complete genome sequence of Corynebacterium casei LMG S-19264T (=DSM 44701T), isolated from a smear-ripened cheese.</title>
        <authorList>
            <consortium name="US DOE Joint Genome Institute (JGI-PGF)"/>
            <person name="Walter F."/>
            <person name="Albersmeier A."/>
            <person name="Kalinowski J."/>
            <person name="Ruckert C."/>
        </authorList>
    </citation>
    <scope>NUCLEOTIDE SEQUENCE</scope>
    <source>
        <strain evidence="6">CGMCC 1.15152</strain>
    </source>
</reference>
<evidence type="ECO:0000313" key="7">
    <source>
        <dbReference type="Proteomes" id="UP000633205"/>
    </source>
</evidence>
<organism evidence="6 7">
    <name type="scientific">Microbacterium faecale</name>
    <dbReference type="NCBI Taxonomy" id="1804630"/>
    <lineage>
        <taxon>Bacteria</taxon>
        <taxon>Bacillati</taxon>
        <taxon>Actinomycetota</taxon>
        <taxon>Actinomycetes</taxon>
        <taxon>Micrococcales</taxon>
        <taxon>Microbacteriaceae</taxon>
        <taxon>Microbacterium</taxon>
    </lineage>
</organism>
<dbReference type="SUPFAM" id="SSF46785">
    <property type="entry name" value="Winged helix' DNA-binding domain"/>
    <property type="match status" value="1"/>
</dbReference>
<dbReference type="InterPro" id="IPR011711">
    <property type="entry name" value="GntR_C"/>
</dbReference>
<dbReference type="Pfam" id="PF07729">
    <property type="entry name" value="FCD"/>
    <property type="match status" value="1"/>
</dbReference>
<dbReference type="CDD" id="cd07377">
    <property type="entry name" value="WHTH_GntR"/>
    <property type="match status" value="1"/>
</dbReference>
<dbReference type="AlphaFoldDB" id="A0A917DK85"/>
<feature type="region of interest" description="Disordered" evidence="4">
    <location>
        <begin position="224"/>
        <end position="251"/>
    </location>
</feature>
<proteinExistence type="predicted"/>
<dbReference type="PANTHER" id="PTHR43537:SF45">
    <property type="entry name" value="GNTR FAMILY REGULATORY PROTEIN"/>
    <property type="match status" value="1"/>
</dbReference>
<dbReference type="GO" id="GO:0003677">
    <property type="term" value="F:DNA binding"/>
    <property type="evidence" value="ECO:0007669"/>
    <property type="project" value="UniProtKB-KW"/>
</dbReference>
<keyword evidence="1" id="KW-0805">Transcription regulation</keyword>
<keyword evidence="2" id="KW-0238">DNA-binding</keyword>
<evidence type="ECO:0000259" key="5">
    <source>
        <dbReference type="PROSITE" id="PS50949"/>
    </source>
</evidence>
<dbReference type="Pfam" id="PF00392">
    <property type="entry name" value="GntR"/>
    <property type="match status" value="1"/>
</dbReference>
<accession>A0A917DK85</accession>
<feature type="domain" description="HTH gntR-type" evidence="5">
    <location>
        <begin position="20"/>
        <end position="87"/>
    </location>
</feature>
<dbReference type="EMBL" id="BMHO01000002">
    <property type="protein sequence ID" value="GGD45296.1"/>
    <property type="molecule type" value="Genomic_DNA"/>
</dbReference>
<dbReference type="InterPro" id="IPR008920">
    <property type="entry name" value="TF_FadR/GntR_C"/>
</dbReference>
<dbReference type="InterPro" id="IPR000524">
    <property type="entry name" value="Tscrpt_reg_HTH_GntR"/>
</dbReference>
<reference evidence="6" key="2">
    <citation type="submission" date="2020-09" db="EMBL/GenBank/DDBJ databases">
        <authorList>
            <person name="Sun Q."/>
            <person name="Zhou Y."/>
        </authorList>
    </citation>
    <scope>NUCLEOTIDE SEQUENCE</scope>
    <source>
        <strain evidence="6">CGMCC 1.15152</strain>
    </source>
</reference>
<protein>
    <submittedName>
        <fullName evidence="6">Transcriptional regulator, GntR family protein</fullName>
    </submittedName>
</protein>
<dbReference type="SMART" id="SM00345">
    <property type="entry name" value="HTH_GNTR"/>
    <property type="match status" value="1"/>
</dbReference>
<dbReference type="GO" id="GO:0003700">
    <property type="term" value="F:DNA-binding transcription factor activity"/>
    <property type="evidence" value="ECO:0007669"/>
    <property type="project" value="InterPro"/>
</dbReference>
<evidence type="ECO:0000313" key="6">
    <source>
        <dbReference type="EMBL" id="GGD45296.1"/>
    </source>
</evidence>
<dbReference type="Gene3D" id="1.10.10.10">
    <property type="entry name" value="Winged helix-like DNA-binding domain superfamily/Winged helix DNA-binding domain"/>
    <property type="match status" value="1"/>
</dbReference>
<dbReference type="RefSeq" id="WP_188713045.1">
    <property type="nucleotide sequence ID" value="NZ_BMHO01000002.1"/>
</dbReference>
<dbReference type="SUPFAM" id="SSF48008">
    <property type="entry name" value="GntR ligand-binding domain-like"/>
    <property type="match status" value="1"/>
</dbReference>
<keyword evidence="3" id="KW-0804">Transcription</keyword>
<dbReference type="PROSITE" id="PS50949">
    <property type="entry name" value="HTH_GNTR"/>
    <property type="match status" value="1"/>
</dbReference>
<evidence type="ECO:0000256" key="1">
    <source>
        <dbReference type="ARBA" id="ARBA00023015"/>
    </source>
</evidence>
<dbReference type="PANTHER" id="PTHR43537">
    <property type="entry name" value="TRANSCRIPTIONAL REGULATOR, GNTR FAMILY"/>
    <property type="match status" value="1"/>
</dbReference>
<dbReference type="Gene3D" id="1.20.120.530">
    <property type="entry name" value="GntR ligand-binding domain-like"/>
    <property type="match status" value="1"/>
</dbReference>
<sequence>MSKSASRLNAARSVVPVSRMSTVDLIVIELRKAILAGNLAVGAPLGEVEIASQLGVSRGPLREAAQRLVQEGLLVSVPGRGMRVRRILSTEVPDLYESRLALESHAARRLAQRPEPTQIAELEACLARLIAVSAADAAMPIGDADLAFHRQLVDLVGSRRLSMRIETLLAETRVASLSAEDGFHVRRSVSPTYRELVDAIAAGDGDAAAEALSRQFEAAVARLTGEDDSAETVESPTGDEPPRFSRIESSE</sequence>
<comment type="caution">
    <text evidence="6">The sequence shown here is derived from an EMBL/GenBank/DDBJ whole genome shotgun (WGS) entry which is preliminary data.</text>
</comment>
<dbReference type="Proteomes" id="UP000633205">
    <property type="component" value="Unassembled WGS sequence"/>
</dbReference>
<gene>
    <name evidence="6" type="ORF">GCM10010915_28230</name>
</gene>
<evidence type="ECO:0000256" key="2">
    <source>
        <dbReference type="ARBA" id="ARBA00023125"/>
    </source>
</evidence>
<dbReference type="SMART" id="SM00895">
    <property type="entry name" value="FCD"/>
    <property type="match status" value="1"/>
</dbReference>
<dbReference type="InterPro" id="IPR036388">
    <property type="entry name" value="WH-like_DNA-bd_sf"/>
</dbReference>
<feature type="compositionally biased region" description="Basic and acidic residues" evidence="4">
    <location>
        <begin position="240"/>
        <end position="251"/>
    </location>
</feature>